<name>A0A2J6PFS4_9HELO</name>
<dbReference type="OrthoDB" id="407477at2759"/>
<dbReference type="SUPFAM" id="SSF53335">
    <property type="entry name" value="S-adenosyl-L-methionine-dependent methyltransferases"/>
    <property type="match status" value="1"/>
</dbReference>
<dbReference type="STRING" id="1745343.A0A2J6PFS4"/>
<proteinExistence type="predicted"/>
<sequence>MEIQEELLVDNSTEIVEPEPEPTRPSFLEIATKWGTDKVTTHHYNHMYDKYLEPIRDRPLKMLEIGLGCDMSYGPGKSYYTWLEFLPNVDLYYIEYNKECVEKWAQNITNVKIYTGSQSDVDFLDKFINSSGGGFDIIIDDGGHTMEQQITSLEKLFPIVKPGGMYFCEDLQTSYLASYGATPGAKTMMGVIQELLNDLNVNVDVAPPLQHEVGREMRSVECGEEICGFFKKELGKTEVRT</sequence>
<keyword evidence="2" id="KW-1185">Reference proteome</keyword>
<dbReference type="InterPro" id="IPR029063">
    <property type="entry name" value="SAM-dependent_MTases_sf"/>
</dbReference>
<protein>
    <recommendedName>
        <fullName evidence="3">S-adenosyl-L-methionine-dependent methyltransferase</fullName>
    </recommendedName>
</protein>
<organism evidence="1 2">
    <name type="scientific">Hyaloscypha hepaticicola</name>
    <dbReference type="NCBI Taxonomy" id="2082293"/>
    <lineage>
        <taxon>Eukaryota</taxon>
        <taxon>Fungi</taxon>
        <taxon>Dikarya</taxon>
        <taxon>Ascomycota</taxon>
        <taxon>Pezizomycotina</taxon>
        <taxon>Leotiomycetes</taxon>
        <taxon>Helotiales</taxon>
        <taxon>Hyaloscyphaceae</taxon>
        <taxon>Hyaloscypha</taxon>
    </lineage>
</organism>
<gene>
    <name evidence="1" type="ORF">NA56DRAFT_586450</name>
</gene>
<evidence type="ECO:0008006" key="3">
    <source>
        <dbReference type="Google" id="ProtNLM"/>
    </source>
</evidence>
<dbReference type="Gene3D" id="3.40.50.150">
    <property type="entry name" value="Vaccinia Virus protein VP39"/>
    <property type="match status" value="1"/>
</dbReference>
<dbReference type="EMBL" id="KZ613540">
    <property type="protein sequence ID" value="PMD12880.1"/>
    <property type="molecule type" value="Genomic_DNA"/>
</dbReference>
<evidence type="ECO:0000313" key="2">
    <source>
        <dbReference type="Proteomes" id="UP000235672"/>
    </source>
</evidence>
<evidence type="ECO:0000313" key="1">
    <source>
        <dbReference type="EMBL" id="PMD12880.1"/>
    </source>
</evidence>
<reference evidence="1 2" key="1">
    <citation type="submission" date="2016-05" db="EMBL/GenBank/DDBJ databases">
        <title>A degradative enzymes factory behind the ericoid mycorrhizal symbiosis.</title>
        <authorList>
            <consortium name="DOE Joint Genome Institute"/>
            <person name="Martino E."/>
            <person name="Morin E."/>
            <person name="Grelet G."/>
            <person name="Kuo A."/>
            <person name="Kohler A."/>
            <person name="Daghino S."/>
            <person name="Barry K."/>
            <person name="Choi C."/>
            <person name="Cichocki N."/>
            <person name="Clum A."/>
            <person name="Copeland A."/>
            <person name="Hainaut M."/>
            <person name="Haridas S."/>
            <person name="Labutti K."/>
            <person name="Lindquist E."/>
            <person name="Lipzen A."/>
            <person name="Khouja H.-R."/>
            <person name="Murat C."/>
            <person name="Ohm R."/>
            <person name="Olson A."/>
            <person name="Spatafora J."/>
            <person name="Veneault-Fourrey C."/>
            <person name="Henrissat B."/>
            <person name="Grigoriev I."/>
            <person name="Martin F."/>
            <person name="Perotto S."/>
        </authorList>
    </citation>
    <scope>NUCLEOTIDE SEQUENCE [LARGE SCALE GENOMIC DNA]</scope>
    <source>
        <strain evidence="1 2">UAMH 7357</strain>
    </source>
</reference>
<dbReference type="Proteomes" id="UP000235672">
    <property type="component" value="Unassembled WGS sequence"/>
</dbReference>
<accession>A0A2J6PFS4</accession>
<dbReference type="AlphaFoldDB" id="A0A2J6PFS4"/>